<reference evidence="1" key="1">
    <citation type="journal article" date="2015" name="Nature">
        <title>Complex archaea that bridge the gap between prokaryotes and eukaryotes.</title>
        <authorList>
            <person name="Spang A."/>
            <person name="Saw J.H."/>
            <person name="Jorgensen S.L."/>
            <person name="Zaremba-Niedzwiedzka K."/>
            <person name="Martijn J."/>
            <person name="Lind A.E."/>
            <person name="van Eijk R."/>
            <person name="Schleper C."/>
            <person name="Guy L."/>
            <person name="Ettema T.J."/>
        </authorList>
    </citation>
    <scope>NUCLEOTIDE SEQUENCE</scope>
</reference>
<name>A0A0F9BUJ6_9ZZZZ</name>
<accession>A0A0F9BUJ6</accession>
<feature type="non-terminal residue" evidence="1">
    <location>
        <position position="213"/>
    </location>
</feature>
<dbReference type="Gene3D" id="2.60.120.260">
    <property type="entry name" value="Galactose-binding domain-like"/>
    <property type="match status" value="1"/>
</dbReference>
<dbReference type="AlphaFoldDB" id="A0A0F9BUJ6"/>
<organism evidence="1">
    <name type="scientific">marine sediment metagenome</name>
    <dbReference type="NCBI Taxonomy" id="412755"/>
    <lineage>
        <taxon>unclassified sequences</taxon>
        <taxon>metagenomes</taxon>
        <taxon>ecological metagenomes</taxon>
    </lineage>
</organism>
<protein>
    <submittedName>
        <fullName evidence="1">Uncharacterized protein</fullName>
    </submittedName>
</protein>
<sequence length="213" mass="23627">MGLMLVRDKTGKPLYRRLDDEPLSEQRASGTPGYGWFPPGKDLPIILDDFSGGISREIYDSTNPTKYFKAKNMDCRFGTPIAGMKAVTATKPTSVNPTLTDGDFELWDDSNTLTNWTKESGTLTQESSIKNQGNYSAKLSVNTKIYQDLATTQIQGRRFTSTRYVWCASGSAARIGIDDGVDSTVWSRYHVGDSSWDELKVTTTLSPTATRLR</sequence>
<evidence type="ECO:0000313" key="1">
    <source>
        <dbReference type="EMBL" id="KKK94089.1"/>
    </source>
</evidence>
<dbReference type="EMBL" id="LAZR01047496">
    <property type="protein sequence ID" value="KKK94089.1"/>
    <property type="molecule type" value="Genomic_DNA"/>
</dbReference>
<proteinExistence type="predicted"/>
<comment type="caution">
    <text evidence="1">The sequence shown here is derived from an EMBL/GenBank/DDBJ whole genome shotgun (WGS) entry which is preliminary data.</text>
</comment>
<gene>
    <name evidence="1" type="ORF">LCGC14_2686370</name>
</gene>